<gene>
    <name evidence="1" type="ORF">AS189_12900</name>
</gene>
<reference evidence="2" key="1">
    <citation type="submission" date="2015-11" db="EMBL/GenBank/DDBJ databases">
        <authorList>
            <person name="Kumar R."/>
            <person name="Singh D."/>
            <person name="Swarnkar M.K."/>
            <person name="Singh A.K."/>
            <person name="Kumar S."/>
        </authorList>
    </citation>
    <scope>NUCLEOTIDE SEQUENCE [LARGE SCALE GENOMIC DNA]</scope>
    <source>
        <strain evidence="2">ERGS4:06</strain>
    </source>
</reference>
<sequence>MLAATSNQLARLARRELQSAVFNLGEAYATAVRTGAALEPLPQLPRFLTQAAATLNDSLTLRTL</sequence>
<dbReference type="Proteomes" id="UP000059574">
    <property type="component" value="Chromosome"/>
</dbReference>
<name>A0A0S2M0K1_9MICC</name>
<dbReference type="EMBL" id="CP013200">
    <property type="protein sequence ID" value="ALO67234.1"/>
    <property type="molecule type" value="Genomic_DNA"/>
</dbReference>
<proteinExistence type="predicted"/>
<evidence type="ECO:0000313" key="2">
    <source>
        <dbReference type="Proteomes" id="UP000059574"/>
    </source>
</evidence>
<dbReference type="RefSeq" id="WP_062289640.1">
    <property type="nucleotide sequence ID" value="NZ_CP013200.1"/>
</dbReference>
<organism evidence="1 2">
    <name type="scientific">Arthrobacter alpinus</name>
    <dbReference type="NCBI Taxonomy" id="656366"/>
    <lineage>
        <taxon>Bacteria</taxon>
        <taxon>Bacillati</taxon>
        <taxon>Actinomycetota</taxon>
        <taxon>Actinomycetes</taxon>
        <taxon>Micrococcales</taxon>
        <taxon>Micrococcaceae</taxon>
        <taxon>Arthrobacter</taxon>
    </lineage>
</organism>
<dbReference type="AlphaFoldDB" id="A0A0S2M0K1"/>
<protein>
    <submittedName>
        <fullName evidence="1">Uncharacterized protein</fullName>
    </submittedName>
</protein>
<accession>A0A0S2M0K1</accession>
<evidence type="ECO:0000313" key="1">
    <source>
        <dbReference type="EMBL" id="ALO67234.1"/>
    </source>
</evidence>
<reference evidence="1 2" key="2">
    <citation type="journal article" date="2016" name="J. Biotechnol.">
        <title>Complete genome sequence of Arthrobacter alpinus ERGS4:06, a yellow pigmented bacterium tolerant to cold and radiations isolated from Sikkim Himalaya.</title>
        <authorList>
            <person name="Kumar R."/>
            <person name="Singh D."/>
            <person name="Swarnkar M.K."/>
            <person name="Singh A.K."/>
            <person name="Kumar S."/>
        </authorList>
    </citation>
    <scope>NUCLEOTIDE SEQUENCE [LARGE SCALE GENOMIC DNA]</scope>
    <source>
        <strain evidence="1 2">ERGS4:06</strain>
    </source>
</reference>